<name>A0A9D1PRX0_9FIRM</name>
<dbReference type="InterPro" id="IPR022029">
    <property type="entry name" value="YoaR-like_PG-bd"/>
</dbReference>
<protein>
    <submittedName>
        <fullName evidence="3">VanW family protein</fullName>
    </submittedName>
</protein>
<evidence type="ECO:0000256" key="1">
    <source>
        <dbReference type="SAM" id="MobiDB-lite"/>
    </source>
</evidence>
<dbReference type="InterPro" id="IPR052913">
    <property type="entry name" value="Glycopeptide_resist_protein"/>
</dbReference>
<comment type="caution">
    <text evidence="3">The sequence shown here is derived from an EMBL/GenBank/DDBJ whole genome shotgun (WGS) entry which is preliminary data.</text>
</comment>
<gene>
    <name evidence="3" type="ORF">H9900_05780</name>
</gene>
<dbReference type="PANTHER" id="PTHR35788">
    <property type="entry name" value="EXPORTED PROTEIN-RELATED"/>
    <property type="match status" value="1"/>
</dbReference>
<dbReference type="PANTHER" id="PTHR35788:SF1">
    <property type="entry name" value="EXPORTED PROTEIN"/>
    <property type="match status" value="1"/>
</dbReference>
<feature type="non-terminal residue" evidence="3">
    <location>
        <position position="1"/>
    </location>
</feature>
<organism evidence="3 4">
    <name type="scientific">Candidatus Monoglobus merdigallinarum</name>
    <dbReference type="NCBI Taxonomy" id="2838698"/>
    <lineage>
        <taxon>Bacteria</taxon>
        <taxon>Bacillati</taxon>
        <taxon>Bacillota</taxon>
        <taxon>Clostridia</taxon>
        <taxon>Monoglobales</taxon>
        <taxon>Monoglobaceae</taxon>
        <taxon>Monoglobus</taxon>
    </lineage>
</organism>
<evidence type="ECO:0000259" key="2">
    <source>
        <dbReference type="Pfam" id="PF12229"/>
    </source>
</evidence>
<reference evidence="3" key="2">
    <citation type="submission" date="2021-04" db="EMBL/GenBank/DDBJ databases">
        <authorList>
            <person name="Gilroy R."/>
        </authorList>
    </citation>
    <scope>NUCLEOTIDE SEQUENCE</scope>
    <source>
        <strain evidence="3">5790</strain>
    </source>
</reference>
<dbReference type="AlphaFoldDB" id="A0A9D1PRX0"/>
<dbReference type="Pfam" id="PF12229">
    <property type="entry name" value="PG_binding_4"/>
    <property type="match status" value="1"/>
</dbReference>
<feature type="compositionally biased region" description="Low complexity" evidence="1">
    <location>
        <begin position="364"/>
        <end position="382"/>
    </location>
</feature>
<dbReference type="EMBL" id="DXIJ01000120">
    <property type="protein sequence ID" value="HIV86303.1"/>
    <property type="molecule type" value="Genomic_DNA"/>
</dbReference>
<dbReference type="Pfam" id="PF04294">
    <property type="entry name" value="VanW"/>
    <property type="match status" value="1"/>
</dbReference>
<proteinExistence type="predicted"/>
<reference evidence="3" key="1">
    <citation type="journal article" date="2021" name="PeerJ">
        <title>Extensive microbial diversity within the chicken gut microbiome revealed by metagenomics and culture.</title>
        <authorList>
            <person name="Gilroy R."/>
            <person name="Ravi A."/>
            <person name="Getino M."/>
            <person name="Pursley I."/>
            <person name="Horton D.L."/>
            <person name="Alikhan N.F."/>
            <person name="Baker D."/>
            <person name="Gharbi K."/>
            <person name="Hall N."/>
            <person name="Watson M."/>
            <person name="Adriaenssens E.M."/>
            <person name="Foster-Nyarko E."/>
            <person name="Jarju S."/>
            <person name="Secka A."/>
            <person name="Antonio M."/>
            <person name="Oren A."/>
            <person name="Chaudhuri R.R."/>
            <person name="La Ragione R."/>
            <person name="Hildebrand F."/>
            <person name="Pallen M.J."/>
        </authorList>
    </citation>
    <scope>NUCLEOTIDE SEQUENCE</scope>
    <source>
        <strain evidence="3">5790</strain>
    </source>
</reference>
<accession>A0A9D1PRX0</accession>
<evidence type="ECO:0000313" key="3">
    <source>
        <dbReference type="EMBL" id="HIV86303.1"/>
    </source>
</evidence>
<sequence length="382" mass="41099">ARFTSSLFSRGSIDIAMTYDEQALTGAISDLCSQYEREPLGYTYRLGDNSDIIIAKPQDGLKVDMNAAVDSVMEEILTFRFSDVAFEPIVTKAPELDIDDFYNYITSPAKDATYAKDENNKVYVVPGKPQIVVSKSAIENAVAQPDEEYSVPVQVVDSAVNAEFLQSILYEDTLGTYTTDYSGSSASRSNNILLSSNTISGLELLPGERFDFNQVVGQRTPQRGYQQAPVYVVRDGETVSESDYGGGICQVSSTIYCAVYRAGLNVISRTSHSKGVSYVPVGMDATVSWGGPEFIFENSTDYPIRILVQAGGGVLTARIVGAKAQTPNVSIDVQNDGDSVVVTKTTTNTDGSTVQEVFDSHALPTPSSSSPTSDSQSTSPSV</sequence>
<evidence type="ECO:0000313" key="4">
    <source>
        <dbReference type="Proteomes" id="UP000824162"/>
    </source>
</evidence>
<feature type="region of interest" description="Disordered" evidence="1">
    <location>
        <begin position="360"/>
        <end position="382"/>
    </location>
</feature>
<feature type="domain" description="YoaR-like putative peptidoglycan binding" evidence="2">
    <location>
        <begin position="12"/>
        <end position="77"/>
    </location>
</feature>
<dbReference type="InterPro" id="IPR007391">
    <property type="entry name" value="Vancomycin_resist_VanW"/>
</dbReference>
<dbReference type="Proteomes" id="UP000824162">
    <property type="component" value="Unassembled WGS sequence"/>
</dbReference>